<dbReference type="PANTHER" id="PTHR32161">
    <property type="entry name" value="DPP6 N-TERMINAL DOMAIN-LIKE PROTEIN"/>
    <property type="match status" value="1"/>
</dbReference>
<dbReference type="InterPro" id="IPR011659">
    <property type="entry name" value="WD40"/>
</dbReference>
<accession>A0A432MLN3</accession>
<protein>
    <submittedName>
        <fullName evidence="2">Uncharacterized protein</fullName>
    </submittedName>
</protein>
<gene>
    <name evidence="2" type="ORF">TsocGM_08240</name>
</gene>
<comment type="caution">
    <text evidence="2">The sequence shown here is derived from an EMBL/GenBank/DDBJ whole genome shotgun (WGS) entry which is preliminary data.</text>
</comment>
<feature type="compositionally biased region" description="Polar residues" evidence="1">
    <location>
        <begin position="33"/>
        <end position="43"/>
    </location>
</feature>
<evidence type="ECO:0000313" key="2">
    <source>
        <dbReference type="EMBL" id="RUL88312.1"/>
    </source>
</evidence>
<reference evidence="2 3" key="2">
    <citation type="submission" date="2019-01" db="EMBL/GenBank/DDBJ databases">
        <title>Tautonia sociabilis, a novel thermotolerant planctomycete of Isosphaeraceae family, isolated from a 4000 m deep subterranean habitat.</title>
        <authorList>
            <person name="Kovaleva O.L."/>
            <person name="Elcheninov A.G."/>
            <person name="Van Heerden E."/>
            <person name="Toshchakov S.V."/>
            <person name="Novikov A."/>
            <person name="Bonch-Osmolovskaya E.A."/>
            <person name="Kublanov I.V."/>
        </authorList>
    </citation>
    <scope>NUCLEOTIDE SEQUENCE [LARGE SCALE GENOMIC DNA]</scope>
    <source>
        <strain evidence="2 3">GM2012</strain>
    </source>
</reference>
<feature type="compositionally biased region" description="Low complexity" evidence="1">
    <location>
        <begin position="1"/>
        <end position="18"/>
    </location>
</feature>
<dbReference type="SUPFAM" id="SSF82171">
    <property type="entry name" value="DPP6 N-terminal domain-like"/>
    <property type="match status" value="2"/>
</dbReference>
<dbReference type="AlphaFoldDB" id="A0A432MLN3"/>
<evidence type="ECO:0000256" key="1">
    <source>
        <dbReference type="SAM" id="MobiDB-lite"/>
    </source>
</evidence>
<organism evidence="2 3">
    <name type="scientific">Tautonia sociabilis</name>
    <dbReference type="NCBI Taxonomy" id="2080755"/>
    <lineage>
        <taxon>Bacteria</taxon>
        <taxon>Pseudomonadati</taxon>
        <taxon>Planctomycetota</taxon>
        <taxon>Planctomycetia</taxon>
        <taxon>Isosphaerales</taxon>
        <taxon>Isosphaeraceae</taxon>
        <taxon>Tautonia</taxon>
    </lineage>
</organism>
<reference evidence="2 3" key="1">
    <citation type="submission" date="2018-12" db="EMBL/GenBank/DDBJ databases">
        <authorList>
            <person name="Toschakov S.V."/>
        </authorList>
    </citation>
    <scope>NUCLEOTIDE SEQUENCE [LARGE SCALE GENOMIC DNA]</scope>
    <source>
        <strain evidence="2 3">GM2012</strain>
    </source>
</reference>
<dbReference type="Proteomes" id="UP000280296">
    <property type="component" value="Unassembled WGS sequence"/>
</dbReference>
<name>A0A432MLN3_9BACT</name>
<evidence type="ECO:0000313" key="3">
    <source>
        <dbReference type="Proteomes" id="UP000280296"/>
    </source>
</evidence>
<feature type="region of interest" description="Disordered" evidence="1">
    <location>
        <begin position="1"/>
        <end position="85"/>
    </location>
</feature>
<sequence>MRPRRPTWSTAASTWSSPPEGPASSARRPATRSWPSPSRSTGSDPAHTRRRRGAGKASAASPDVDPPGGQRSPRLPGARSNSRSEELTVMISATLISIGLTLSSGEAPSEQAPSPSGVRPEGTIAFASLAPRGWDLYAVEPASGRERRVTDHPLLDYNAAPSPDGRHIAFVTERDGNPELALLDLDTGKVERLTSAFALDDHPAWSPDGRMLAFSSTREPAEEPGRPWNAIYLLDLEDRSIRRLSPPGAADFSPSWSPRGDLIAVASGDGRPGGTDVWVMSPDGKDRRLVVENAGWPCFSTDGESLFVHRREDEWGIWKVGRDGSDPERITPAGVSAFTPHASADGKAVFAGIEREGHRQIARIDLESRAIAYLTDSPTDHWNPRSAPDGSLVYYHRQAPDTSPPNVEEWGSPDEARVRMLRLDGAFPAFSPDGTRLALVGGSFDRLDVMGVDGSDRKTLYQGSRRALFSTSWSRVGDRIAFARGPVFQGPEGDVDILLISPEGGEAVPLTDSPGNDGFPAFSPDGERLVIRSGRDGRKNLDLIGRDGTGVTRLTEGDWTDSMADWSPDGRWIVFASDRDGDFDLWMVRPDGSGLKKLLGGGGRDNHPHFSPDGEWVVFTSQRAGQSAEEASLPDQPQPYGELFAIRVDGTGLIRLTHNGFEEGTPAWGPRSTAVGQ</sequence>
<dbReference type="PANTHER" id="PTHR32161:SF8">
    <property type="entry name" value="DPP6 N-TERMINAL DOMAIN-LIKE PROTEIN"/>
    <property type="match status" value="1"/>
</dbReference>
<dbReference type="Gene3D" id="2.120.10.30">
    <property type="entry name" value="TolB, C-terminal domain"/>
    <property type="match status" value="3"/>
</dbReference>
<dbReference type="InterPro" id="IPR011042">
    <property type="entry name" value="6-blade_b-propeller_TolB-like"/>
</dbReference>
<dbReference type="EMBL" id="RYZH01000012">
    <property type="protein sequence ID" value="RUL88312.1"/>
    <property type="molecule type" value="Genomic_DNA"/>
</dbReference>
<proteinExistence type="predicted"/>
<keyword evidence="3" id="KW-1185">Reference proteome</keyword>
<dbReference type="Pfam" id="PF07676">
    <property type="entry name" value="PD40"/>
    <property type="match status" value="6"/>
</dbReference>